<dbReference type="Proteomes" id="UP000663879">
    <property type="component" value="Unassembled WGS sequence"/>
</dbReference>
<dbReference type="InterPro" id="IPR016187">
    <property type="entry name" value="CTDL_fold"/>
</dbReference>
<keyword evidence="3" id="KW-0812">Transmembrane</keyword>
<dbReference type="PANTHER" id="PTHR39069">
    <property type="entry name" value="ECDYSONE-INDUCIBLE GENE E1, ISOFORM A"/>
    <property type="match status" value="1"/>
</dbReference>
<proteinExistence type="predicted"/>
<evidence type="ECO:0000256" key="2">
    <source>
        <dbReference type="PROSITE-ProRule" id="PRU00302"/>
    </source>
</evidence>
<comment type="caution">
    <text evidence="5">The sequence shown here is derived from an EMBL/GenBank/DDBJ whole genome shotgun (WGS) entry which is preliminary data.</text>
</comment>
<dbReference type="OrthoDB" id="6133475at2759"/>
<dbReference type="EMBL" id="CAJNOC010002781">
    <property type="protein sequence ID" value="CAF0951116.1"/>
    <property type="molecule type" value="Genomic_DNA"/>
</dbReference>
<dbReference type="CDD" id="cd00037">
    <property type="entry name" value="CLECT"/>
    <property type="match status" value="1"/>
</dbReference>
<feature type="domain" description="Sushi" evidence="4">
    <location>
        <begin position="501"/>
        <end position="572"/>
    </location>
</feature>
<keyword evidence="2" id="KW-0768">Sushi</keyword>
<keyword evidence="3" id="KW-0472">Membrane</keyword>
<keyword evidence="1" id="KW-1015">Disulfide bond</keyword>
<feature type="transmembrane region" description="Helical" evidence="3">
    <location>
        <begin position="62"/>
        <end position="85"/>
    </location>
</feature>
<dbReference type="AlphaFoldDB" id="A0A814D8W5"/>
<dbReference type="PROSITE" id="PS50923">
    <property type="entry name" value="SUSHI"/>
    <property type="match status" value="1"/>
</dbReference>
<comment type="caution">
    <text evidence="2">Lacks conserved residue(s) required for the propagation of feature annotation.</text>
</comment>
<keyword evidence="6" id="KW-1185">Reference proteome</keyword>
<evidence type="ECO:0000256" key="1">
    <source>
        <dbReference type="ARBA" id="ARBA00023157"/>
    </source>
</evidence>
<gene>
    <name evidence="5" type="ORF">OXX778_LOCUS13948</name>
</gene>
<protein>
    <recommendedName>
        <fullName evidence="4">Sushi domain-containing protein</fullName>
    </recommendedName>
</protein>
<evidence type="ECO:0000313" key="5">
    <source>
        <dbReference type="EMBL" id="CAF0951116.1"/>
    </source>
</evidence>
<evidence type="ECO:0000313" key="6">
    <source>
        <dbReference type="Proteomes" id="UP000663879"/>
    </source>
</evidence>
<dbReference type="InterPro" id="IPR000436">
    <property type="entry name" value="Sushi_SCR_CCP_dom"/>
</dbReference>
<name>A0A814D8W5_9BILA</name>
<evidence type="ECO:0000256" key="3">
    <source>
        <dbReference type="SAM" id="Phobius"/>
    </source>
</evidence>
<dbReference type="PANTHER" id="PTHR39069:SF8">
    <property type="entry name" value="FI17111P1"/>
    <property type="match status" value="1"/>
</dbReference>
<evidence type="ECO:0000259" key="4">
    <source>
        <dbReference type="PROSITE" id="PS50923"/>
    </source>
</evidence>
<accession>A0A814D8W5</accession>
<reference evidence="5" key="1">
    <citation type="submission" date="2021-02" db="EMBL/GenBank/DDBJ databases">
        <authorList>
            <person name="Nowell W R."/>
        </authorList>
    </citation>
    <scope>NUCLEOTIDE SEQUENCE</scope>
    <source>
        <strain evidence="5">Ploen Becks lab</strain>
    </source>
</reference>
<dbReference type="SUPFAM" id="SSF56436">
    <property type="entry name" value="C-type lectin-like"/>
    <property type="match status" value="1"/>
</dbReference>
<organism evidence="5 6">
    <name type="scientific">Brachionus calyciflorus</name>
    <dbReference type="NCBI Taxonomy" id="104777"/>
    <lineage>
        <taxon>Eukaryota</taxon>
        <taxon>Metazoa</taxon>
        <taxon>Spiralia</taxon>
        <taxon>Gnathifera</taxon>
        <taxon>Rotifera</taxon>
        <taxon>Eurotatoria</taxon>
        <taxon>Monogononta</taxon>
        <taxon>Pseudotrocha</taxon>
        <taxon>Ploima</taxon>
        <taxon>Brachionidae</taxon>
        <taxon>Brachionus</taxon>
    </lineage>
</organism>
<keyword evidence="3" id="KW-1133">Transmembrane helix</keyword>
<sequence length="787" mass="88502">MSARNFVKKILIDKNDYILEAYPNQDGFYEGEFFQFVYKIQKSPAAQKLELWEKGIIEIPRWIVYSSMIVFVFLAVLFSGSLYVLGNLKPDSIYNESCSLRPCLKAHNLKCIDKICTCESPKYYWGKCYDLAKYSEKCVFNSDCDQTQVLVCLNYSTCGCLSTMFWSSVNSKCIDRLTNGESCSGDQCKANIGLACNSGVCSCTDSTKFYWNGNMCVSKKNYNQTCYSTTECMDSEATYCDGSKCTCTNMQYFSNSLSKCTPRLSEDVGCEYTNMCLSPMFCSAFLKCSCPMTQYFNETINDCVDKKLNGETCLLTHHCRSDLGLTCQNNICLCTSPKYSWYSDGYECKLTYAQTTCLNDTDCNPSENLICSNQYNCTCYSNYFWSTYYQTCRDRLTYHEFCDVDQCKLNVNLTCIGSPSKCDCPDTTQFFWDGTSCELKKKYSESCYNSSQCLDSELTYCDGINCVCATSHYFDPNLSYCTPKLGEFIACPFNDSCITPMYCPASTSKCECELTTQYFNSSTNECVDKKSINLNCEIDHHCREDYGLECINGTCSCLSTHSWYSAGPMCKIAYSFSSCTIDSDCNPSENLVCSANPSGSNICDCIKVLNNETYWNGNQCVPAKSYNSSCSFDYECKTLTESTYCNPNTGKCECLIPGGFSTTTNKCKSCLSGEVFVSDVCFFISNNTLVRSAALSACGSLAVINSTVFRDFLWTVLAPNTNYWISGRKTGANIDWREISQQVIDPNICPQYLSGGKEFFNYSSSSKCFSNTIDDTVPLNYICQRYV</sequence>